<evidence type="ECO:0000256" key="2">
    <source>
        <dbReference type="ARBA" id="ARBA00023027"/>
    </source>
</evidence>
<evidence type="ECO:0000313" key="5">
    <source>
        <dbReference type="EMBL" id="KAF9063116.1"/>
    </source>
</evidence>
<dbReference type="OrthoDB" id="5322683at2759"/>
<keyword evidence="1" id="KW-0560">Oxidoreductase</keyword>
<evidence type="ECO:0000259" key="4">
    <source>
        <dbReference type="Pfam" id="PF00171"/>
    </source>
</evidence>
<feature type="region of interest" description="Disordered" evidence="3">
    <location>
        <begin position="1"/>
        <end position="40"/>
    </location>
</feature>
<dbReference type="SUPFAM" id="SSF53720">
    <property type="entry name" value="ALDH-like"/>
    <property type="match status" value="1"/>
</dbReference>
<comment type="caution">
    <text evidence="5">The sequence shown here is derived from an EMBL/GenBank/DDBJ whole genome shotgun (WGS) entry which is preliminary data.</text>
</comment>
<dbReference type="InterPro" id="IPR016161">
    <property type="entry name" value="Ald_DH/histidinol_DH"/>
</dbReference>
<evidence type="ECO:0000256" key="3">
    <source>
        <dbReference type="SAM" id="MobiDB-lite"/>
    </source>
</evidence>
<dbReference type="AlphaFoldDB" id="A0A9P5PGU6"/>
<dbReference type="Pfam" id="PF00171">
    <property type="entry name" value="Aldedh"/>
    <property type="match status" value="1"/>
</dbReference>
<keyword evidence="2" id="KW-0520">NAD</keyword>
<dbReference type="GO" id="GO:0005759">
    <property type="term" value="C:mitochondrial matrix"/>
    <property type="evidence" value="ECO:0007669"/>
    <property type="project" value="TreeGrafter"/>
</dbReference>
<proteinExistence type="predicted"/>
<sequence>MASPKDCPFLLSSARAKDSKQSKEKDRQRRYSENVDLTDGYNDDHVELLRESPQSLTIVTTRKISAHATQSRSRQRRSQPEQNENIPWNIRAAIFLEAADLVSSKYWSNYKFIAATILGQGKNAWLAEVLLLSRIEFRPPEGFVFTVTPFNFTAIGGNLCTTPALVGKNIVWKPSPTATYSDYIVHQIFAEAGSVI</sequence>
<dbReference type="InterPro" id="IPR015590">
    <property type="entry name" value="Aldehyde_DH_dom"/>
</dbReference>
<dbReference type="PANTHER" id="PTHR42862">
    <property type="entry name" value="DELTA-1-PYRROLINE-5-CARBOXYLATE DEHYDROGENASE 1, ISOFORM A-RELATED"/>
    <property type="match status" value="1"/>
</dbReference>
<evidence type="ECO:0000313" key="6">
    <source>
        <dbReference type="Proteomes" id="UP000772434"/>
    </source>
</evidence>
<dbReference type="GO" id="GO:0003842">
    <property type="term" value="F:L-glutamate gamma-semialdehyde dehydrogenase activity"/>
    <property type="evidence" value="ECO:0007669"/>
    <property type="project" value="TreeGrafter"/>
</dbReference>
<protein>
    <recommendedName>
        <fullName evidence="4">Aldehyde dehydrogenase domain-containing protein</fullName>
    </recommendedName>
</protein>
<dbReference type="PANTHER" id="PTHR42862:SF1">
    <property type="entry name" value="DELTA-1-PYRROLINE-5-CARBOXYLATE DEHYDROGENASE 2, ISOFORM A-RELATED"/>
    <property type="match status" value="1"/>
</dbReference>
<dbReference type="InterPro" id="IPR016162">
    <property type="entry name" value="Ald_DH_N"/>
</dbReference>
<keyword evidence="6" id="KW-1185">Reference proteome</keyword>
<gene>
    <name evidence="5" type="ORF">BDP27DRAFT_1368313</name>
</gene>
<accession>A0A9P5PGU6</accession>
<organism evidence="5 6">
    <name type="scientific">Rhodocollybia butyracea</name>
    <dbReference type="NCBI Taxonomy" id="206335"/>
    <lineage>
        <taxon>Eukaryota</taxon>
        <taxon>Fungi</taxon>
        <taxon>Dikarya</taxon>
        <taxon>Basidiomycota</taxon>
        <taxon>Agaricomycotina</taxon>
        <taxon>Agaricomycetes</taxon>
        <taxon>Agaricomycetidae</taxon>
        <taxon>Agaricales</taxon>
        <taxon>Marasmiineae</taxon>
        <taxon>Omphalotaceae</taxon>
        <taxon>Rhodocollybia</taxon>
    </lineage>
</organism>
<dbReference type="InterPro" id="IPR050485">
    <property type="entry name" value="Proline_metab_enzyme"/>
</dbReference>
<dbReference type="GO" id="GO:0010133">
    <property type="term" value="P:L-proline catabolic process to L-glutamate"/>
    <property type="evidence" value="ECO:0007669"/>
    <property type="project" value="TreeGrafter"/>
</dbReference>
<evidence type="ECO:0000256" key="1">
    <source>
        <dbReference type="ARBA" id="ARBA00023002"/>
    </source>
</evidence>
<dbReference type="EMBL" id="JADNRY010000154">
    <property type="protein sequence ID" value="KAF9063116.1"/>
    <property type="molecule type" value="Genomic_DNA"/>
</dbReference>
<feature type="region of interest" description="Disordered" evidence="3">
    <location>
        <begin position="62"/>
        <end position="83"/>
    </location>
</feature>
<dbReference type="Gene3D" id="3.40.605.10">
    <property type="entry name" value="Aldehyde Dehydrogenase, Chain A, domain 1"/>
    <property type="match status" value="2"/>
</dbReference>
<dbReference type="Proteomes" id="UP000772434">
    <property type="component" value="Unassembled WGS sequence"/>
</dbReference>
<feature type="compositionally biased region" description="Basic and acidic residues" evidence="3">
    <location>
        <begin position="15"/>
        <end position="33"/>
    </location>
</feature>
<reference evidence="5" key="1">
    <citation type="submission" date="2020-11" db="EMBL/GenBank/DDBJ databases">
        <authorList>
            <consortium name="DOE Joint Genome Institute"/>
            <person name="Ahrendt S."/>
            <person name="Riley R."/>
            <person name="Andreopoulos W."/>
            <person name="Labutti K."/>
            <person name="Pangilinan J."/>
            <person name="Ruiz-Duenas F.J."/>
            <person name="Barrasa J.M."/>
            <person name="Sanchez-Garcia M."/>
            <person name="Camarero S."/>
            <person name="Miyauchi S."/>
            <person name="Serrano A."/>
            <person name="Linde D."/>
            <person name="Babiker R."/>
            <person name="Drula E."/>
            <person name="Ayuso-Fernandez I."/>
            <person name="Pacheco R."/>
            <person name="Padilla G."/>
            <person name="Ferreira P."/>
            <person name="Barriuso J."/>
            <person name="Kellner H."/>
            <person name="Castanera R."/>
            <person name="Alfaro M."/>
            <person name="Ramirez L."/>
            <person name="Pisabarro A.G."/>
            <person name="Kuo A."/>
            <person name="Tritt A."/>
            <person name="Lipzen A."/>
            <person name="He G."/>
            <person name="Yan M."/>
            <person name="Ng V."/>
            <person name="Cullen D."/>
            <person name="Martin F."/>
            <person name="Rosso M.-N."/>
            <person name="Henrissat B."/>
            <person name="Hibbett D."/>
            <person name="Martinez A.T."/>
            <person name="Grigoriev I.V."/>
        </authorList>
    </citation>
    <scope>NUCLEOTIDE SEQUENCE</scope>
    <source>
        <strain evidence="5">AH 40177</strain>
    </source>
</reference>
<feature type="domain" description="Aldehyde dehydrogenase" evidence="4">
    <location>
        <begin position="137"/>
        <end position="193"/>
    </location>
</feature>
<name>A0A9P5PGU6_9AGAR</name>